<comment type="similarity">
    <text evidence="1 7">Belongs to the DNA polymerase type-B family.</text>
</comment>
<evidence type="ECO:0000313" key="12">
    <source>
        <dbReference type="Proteomes" id="UP000009223"/>
    </source>
</evidence>
<gene>
    <name evidence="11" type="ordered locus">TREPR_3877</name>
</gene>
<dbReference type="GO" id="GO:0003677">
    <property type="term" value="F:DNA binding"/>
    <property type="evidence" value="ECO:0007669"/>
    <property type="project" value="UniProtKB-KW"/>
</dbReference>
<dbReference type="GO" id="GO:0008296">
    <property type="term" value="F:3'-5'-DNA exonuclease activity"/>
    <property type="evidence" value="ECO:0007669"/>
    <property type="project" value="TreeGrafter"/>
</dbReference>
<keyword evidence="2 7" id="KW-0808">Transferase</keyword>
<dbReference type="Pfam" id="PF03104">
    <property type="entry name" value="DNA_pol_B_exo1"/>
    <property type="match status" value="1"/>
</dbReference>
<dbReference type="SMART" id="SM00486">
    <property type="entry name" value="POLBc"/>
    <property type="match status" value="1"/>
</dbReference>
<evidence type="ECO:0000313" key="11">
    <source>
        <dbReference type="EMBL" id="AEF84293.1"/>
    </source>
</evidence>
<dbReference type="GO" id="GO:0000166">
    <property type="term" value="F:nucleotide binding"/>
    <property type="evidence" value="ECO:0007669"/>
    <property type="project" value="InterPro"/>
</dbReference>
<evidence type="ECO:0000259" key="10">
    <source>
        <dbReference type="Pfam" id="PF03104"/>
    </source>
</evidence>
<protein>
    <recommendedName>
        <fullName evidence="7">DNA polymerase</fullName>
        <ecNumber evidence="7">2.7.7.7</ecNumber>
    </recommendedName>
</protein>
<dbReference type="EMBL" id="CP001843">
    <property type="protein sequence ID" value="AEF84293.1"/>
    <property type="molecule type" value="Genomic_DNA"/>
</dbReference>
<dbReference type="InterPro" id="IPR042087">
    <property type="entry name" value="DNA_pol_B_thumb"/>
</dbReference>
<evidence type="ECO:0000256" key="2">
    <source>
        <dbReference type="ARBA" id="ARBA00022679"/>
    </source>
</evidence>
<keyword evidence="3 7" id="KW-0548">Nucleotidyltransferase</keyword>
<dbReference type="InterPro" id="IPR036397">
    <property type="entry name" value="RNaseH_sf"/>
</dbReference>
<comment type="catalytic activity">
    <reaction evidence="6 7">
        <text>DNA(n) + a 2'-deoxyribonucleoside 5'-triphosphate = DNA(n+1) + diphosphate</text>
        <dbReference type="Rhea" id="RHEA:22508"/>
        <dbReference type="Rhea" id="RHEA-COMP:17339"/>
        <dbReference type="Rhea" id="RHEA-COMP:17340"/>
        <dbReference type="ChEBI" id="CHEBI:33019"/>
        <dbReference type="ChEBI" id="CHEBI:61560"/>
        <dbReference type="ChEBI" id="CHEBI:173112"/>
        <dbReference type="EC" id="2.7.7.7"/>
    </reaction>
</comment>
<dbReference type="InterPro" id="IPR012337">
    <property type="entry name" value="RNaseH-like_sf"/>
</dbReference>
<evidence type="ECO:0000256" key="1">
    <source>
        <dbReference type="ARBA" id="ARBA00005755"/>
    </source>
</evidence>
<evidence type="ECO:0000256" key="7">
    <source>
        <dbReference type="RuleBase" id="RU000442"/>
    </source>
</evidence>
<dbReference type="PROSITE" id="PS00116">
    <property type="entry name" value="DNA_POLYMERASE_B"/>
    <property type="match status" value="1"/>
</dbReference>
<dbReference type="Gene3D" id="3.30.420.10">
    <property type="entry name" value="Ribonuclease H-like superfamily/Ribonuclease H"/>
    <property type="match status" value="1"/>
</dbReference>
<dbReference type="InterPro" id="IPR017964">
    <property type="entry name" value="DNA-dir_DNA_pol_B_CS"/>
</dbReference>
<dbReference type="GO" id="GO:0009432">
    <property type="term" value="P:SOS response"/>
    <property type="evidence" value="ECO:0007669"/>
    <property type="project" value="TreeGrafter"/>
</dbReference>
<dbReference type="AlphaFoldDB" id="F5YP19"/>
<keyword evidence="12" id="KW-1185">Reference proteome</keyword>
<dbReference type="SUPFAM" id="SSF56672">
    <property type="entry name" value="DNA/RNA polymerases"/>
    <property type="match status" value="1"/>
</dbReference>
<keyword evidence="7" id="KW-0235">DNA replication</keyword>
<reference evidence="12" key="1">
    <citation type="submission" date="2009-12" db="EMBL/GenBank/DDBJ databases">
        <title>Complete sequence of Treponema primitia strain ZAS-2.</title>
        <authorList>
            <person name="Tetu S.G."/>
            <person name="Matson E."/>
            <person name="Ren Q."/>
            <person name="Seshadri R."/>
            <person name="Elbourne L."/>
            <person name="Hassan K.A."/>
            <person name="Durkin A."/>
            <person name="Radune D."/>
            <person name="Mohamoud Y."/>
            <person name="Shay R."/>
            <person name="Jin S."/>
            <person name="Zhang X."/>
            <person name="Lucey K."/>
            <person name="Ballor N.R."/>
            <person name="Ottesen E."/>
            <person name="Rosenthal R."/>
            <person name="Allen A."/>
            <person name="Leadbetter J.R."/>
            <person name="Paulsen I.T."/>
        </authorList>
    </citation>
    <scope>NUCLEOTIDE SEQUENCE [LARGE SCALE GENOMIC DNA]</scope>
    <source>
        <strain evidence="12">ATCC BAA-887 / DSM 12427 / ZAS-2</strain>
    </source>
</reference>
<evidence type="ECO:0000256" key="3">
    <source>
        <dbReference type="ARBA" id="ARBA00022695"/>
    </source>
</evidence>
<dbReference type="eggNOG" id="COG0417">
    <property type="taxonomic scope" value="Bacteria"/>
</dbReference>
<dbReference type="InterPro" id="IPR050240">
    <property type="entry name" value="DNA_pol_type-B"/>
</dbReference>
<dbReference type="PANTHER" id="PTHR10322:SF23">
    <property type="entry name" value="DNA POLYMERASE DELTA CATALYTIC SUBUNIT"/>
    <property type="match status" value="1"/>
</dbReference>
<dbReference type="InterPro" id="IPR006172">
    <property type="entry name" value="DNA-dir_DNA_pol_B"/>
</dbReference>
<dbReference type="InterPro" id="IPR023211">
    <property type="entry name" value="DNA_pol_palm_dom_sf"/>
</dbReference>
<dbReference type="PRINTS" id="PR00106">
    <property type="entry name" value="DNAPOLB"/>
</dbReference>
<dbReference type="EC" id="2.7.7.7" evidence="7"/>
<accession>F5YP19</accession>
<dbReference type="STRING" id="545694.TREPR_3877"/>
<dbReference type="Proteomes" id="UP000009223">
    <property type="component" value="Chromosome"/>
</dbReference>
<dbReference type="Pfam" id="PF00136">
    <property type="entry name" value="DNA_pol_B"/>
    <property type="match status" value="1"/>
</dbReference>
<dbReference type="HOGENOM" id="CLU_018487_0_0_12"/>
<proteinExistence type="inferred from homology"/>
<reference evidence="11 12" key="2">
    <citation type="journal article" date="2011" name="ISME J.">
        <title>RNA-seq reveals cooperative metabolic interactions between two termite-gut spirochete species in co-culture.</title>
        <authorList>
            <person name="Rosenthal A.Z."/>
            <person name="Matson E.G."/>
            <person name="Eldar A."/>
            <person name="Leadbetter J.R."/>
        </authorList>
    </citation>
    <scope>NUCLEOTIDE SEQUENCE [LARGE SCALE GENOMIC DNA]</scope>
    <source>
        <strain evidence="12">ATCC BAA-887 / DSM 12427 / ZAS-2</strain>
    </source>
</reference>
<organism evidence="11 12">
    <name type="scientific">Treponema primitia (strain ATCC BAA-887 / DSM 12427 / ZAS-2)</name>
    <dbReference type="NCBI Taxonomy" id="545694"/>
    <lineage>
        <taxon>Bacteria</taxon>
        <taxon>Pseudomonadati</taxon>
        <taxon>Spirochaetota</taxon>
        <taxon>Spirochaetia</taxon>
        <taxon>Spirochaetales</taxon>
        <taxon>Treponemataceae</taxon>
        <taxon>Treponema</taxon>
    </lineage>
</organism>
<feature type="domain" description="DNA-directed DNA polymerase family B multifunctional" evidence="9">
    <location>
        <begin position="450"/>
        <end position="780"/>
    </location>
</feature>
<evidence type="ECO:0000256" key="4">
    <source>
        <dbReference type="ARBA" id="ARBA00022932"/>
    </source>
</evidence>
<dbReference type="GO" id="GO:0003887">
    <property type="term" value="F:DNA-directed DNA polymerase activity"/>
    <property type="evidence" value="ECO:0007669"/>
    <property type="project" value="UniProtKB-KW"/>
</dbReference>
<evidence type="ECO:0000256" key="5">
    <source>
        <dbReference type="ARBA" id="ARBA00023125"/>
    </source>
</evidence>
<dbReference type="InterPro" id="IPR043502">
    <property type="entry name" value="DNA/RNA_pol_sf"/>
</dbReference>
<name>F5YP19_TREPZ</name>
<feature type="domain" description="DNA-directed DNA polymerase family B exonuclease" evidence="10">
    <location>
        <begin position="230"/>
        <end position="348"/>
    </location>
</feature>
<evidence type="ECO:0000256" key="8">
    <source>
        <dbReference type="SAM" id="MobiDB-lite"/>
    </source>
</evidence>
<dbReference type="Gene3D" id="3.90.1600.10">
    <property type="entry name" value="Palm domain of DNA polymerase"/>
    <property type="match status" value="2"/>
</dbReference>
<dbReference type="SUPFAM" id="SSF53098">
    <property type="entry name" value="Ribonuclease H-like"/>
    <property type="match status" value="1"/>
</dbReference>
<feature type="region of interest" description="Disordered" evidence="8">
    <location>
        <begin position="497"/>
        <end position="520"/>
    </location>
</feature>
<dbReference type="Gene3D" id="1.10.132.60">
    <property type="entry name" value="DNA polymerase family B, C-terminal domain"/>
    <property type="match status" value="1"/>
</dbReference>
<sequence>MHRVTSLDEFRGFLVHTWADLRRDRLFLTGRLEDGRSFAAAQNWRPGFHIYEHDCARCAVLLSSIKHEVQPSPLESFSGREKLCHLCFFRYGDRIAAARILEQAGIPSPDMDARPPDLFLAEKYIRGFLRIRGAFRPGRLVDMVFPDAELLPPDERPIRVVLQIASIDIETDTKDQSIRAVAIAQTDSDFQNTAGLVRVLFPPGGEKGAVTQNGTHYGTHSDTLAEPTAGQPGRLIFHHDEATLLRAFVADIQGMDPDVLTGWNFLDFDFPRLAERCEHHGIPFAIGRSARGTSLQVAGTSNQEGAKFFSGEGRRSAAALVPGRQVIDALRIVRSGPRRFPDYTLETVSQAVLGEGKIVTASGKDKIAELDRLYADDPETFGKYCFKDAALVPGILAKTGLFRLTRERAALTGVSLDKAWTSVVSFERIYGMELRRRFIAPPPPPPPEHQVSGAVGGTVLEPMPGLFNNVAVFDFRSLYPTIMRTFNVDPLAHERSALKESPADSAPSSPPIRAPNGAEFSRQPGILPELIAEYFAARRKALDAGDENAAFVYKILMNSFYGVLGTSACRYGRTELAGSITTFARKWLLLSQDWFTEKGYQVLYGDTDSLFVETGLGDGASYTNFAETCGALATELNSFLTEQIESEYQVESFLELRFEKAYRRFLIPPLRGFHDEGAARGRAKGYAGYLLDSGGGVSVEVKGMEAVRSDATPLARRVQMELLELVFSGKDETAFRERVFGILRELGSGNLDGELVYRKRLSRPPETYTSSTPPQVKAARALGWKGRRGTVEFVWTTDGPEPASMPHAPYDYDHYTDSQVLPVVLSIAAAAGWDTEQFPRKGRGRQAWVDLAGGQLEFEF</sequence>
<dbReference type="InterPro" id="IPR006134">
    <property type="entry name" value="DNA-dir_DNA_pol_B_multi_dom"/>
</dbReference>
<dbReference type="InterPro" id="IPR006133">
    <property type="entry name" value="DNA-dir_DNA_pol_B_exonuc"/>
</dbReference>
<dbReference type="PANTHER" id="PTHR10322">
    <property type="entry name" value="DNA POLYMERASE CATALYTIC SUBUNIT"/>
    <property type="match status" value="1"/>
</dbReference>
<evidence type="ECO:0000256" key="6">
    <source>
        <dbReference type="ARBA" id="ARBA00049244"/>
    </source>
</evidence>
<dbReference type="GO" id="GO:0045004">
    <property type="term" value="P:DNA replication proofreading"/>
    <property type="evidence" value="ECO:0007669"/>
    <property type="project" value="TreeGrafter"/>
</dbReference>
<evidence type="ECO:0000259" key="9">
    <source>
        <dbReference type="Pfam" id="PF00136"/>
    </source>
</evidence>
<keyword evidence="4 7" id="KW-0239">DNA-directed DNA polymerase</keyword>
<keyword evidence="5 7" id="KW-0238">DNA-binding</keyword>
<dbReference type="KEGG" id="tpi:TREPR_3877"/>